<feature type="signal peptide" evidence="6">
    <location>
        <begin position="1"/>
        <end position="17"/>
    </location>
</feature>
<reference evidence="8" key="4">
    <citation type="submission" date="2025-09" db="UniProtKB">
        <authorList>
            <consortium name="Ensembl"/>
        </authorList>
    </citation>
    <scope>IDENTIFICATION</scope>
</reference>
<dbReference type="PANTHER" id="PTHR18952:SF124">
    <property type="entry name" value="CARBONIC ANHYDRASE 7"/>
    <property type="match status" value="1"/>
</dbReference>
<name>F7B7S8_CIOIN</name>
<comment type="catalytic activity">
    <reaction evidence="6">
        <text>hydrogencarbonate + H(+) = CO2 + H2O</text>
        <dbReference type="Rhea" id="RHEA:10748"/>
        <dbReference type="ChEBI" id="CHEBI:15377"/>
        <dbReference type="ChEBI" id="CHEBI:15378"/>
        <dbReference type="ChEBI" id="CHEBI:16526"/>
        <dbReference type="ChEBI" id="CHEBI:17544"/>
        <dbReference type="EC" id="4.2.1.1"/>
    </reaction>
</comment>
<dbReference type="SUPFAM" id="SSF51069">
    <property type="entry name" value="Carbonic anhydrase"/>
    <property type="match status" value="1"/>
</dbReference>
<evidence type="ECO:0000256" key="1">
    <source>
        <dbReference type="ARBA" id="ARBA00010718"/>
    </source>
</evidence>
<accession>F7B7S8</accession>
<dbReference type="AlphaFoldDB" id="F7B7S8"/>
<feature type="domain" description="Alpha-carbonic anhydrase" evidence="7">
    <location>
        <begin position="18"/>
        <end position="278"/>
    </location>
</feature>
<evidence type="ECO:0000256" key="5">
    <source>
        <dbReference type="ARBA" id="ARBA00023180"/>
    </source>
</evidence>
<dbReference type="GO" id="GO:0008270">
    <property type="term" value="F:zinc ion binding"/>
    <property type="evidence" value="ECO:0007669"/>
    <property type="project" value="UniProtKB-UniRule"/>
</dbReference>
<sequence length="305" mass="33944">MKVTVIALLLVIDQAIGATWVYSQGPKGPSNWLNSYAACGTRAQSPISIEHENSVANKNLGTFDRSVFTSLPASMELVNNGHALQVNMDGSYTISDRSVLPNDYKAVQFHLHWAAANKSEGSEHWLNGKQYFAELHVVHYNTKYASIGEAVNKPDGLAVLGVFVDINDETNEHFNLLLNPINRVQIPNQEMTYTSKFSVANFLPTDLSEYYRYRGSLTTPPCFDSVVWTVFKEPIHMSRDQARVLQTSLYDGINSTAKVGGNFRLPQPINGREVSRPYKSGANPIPLPIFLQITAMLAVVKTLYF</sequence>
<keyword evidence="5" id="KW-0325">Glycoprotein</keyword>
<reference evidence="9" key="1">
    <citation type="journal article" date="2002" name="Science">
        <title>The draft genome of Ciona intestinalis: insights into chordate and vertebrate origins.</title>
        <authorList>
            <person name="Dehal P."/>
            <person name="Satou Y."/>
            <person name="Campbell R.K."/>
            <person name="Chapman J."/>
            <person name="Degnan B."/>
            <person name="De Tomaso A."/>
            <person name="Davidson B."/>
            <person name="Di Gregorio A."/>
            <person name="Gelpke M."/>
            <person name="Goodstein D.M."/>
            <person name="Harafuji N."/>
            <person name="Hastings K.E."/>
            <person name="Ho I."/>
            <person name="Hotta K."/>
            <person name="Huang W."/>
            <person name="Kawashima T."/>
            <person name="Lemaire P."/>
            <person name="Martinez D."/>
            <person name="Meinertzhagen I.A."/>
            <person name="Necula S."/>
            <person name="Nonaka M."/>
            <person name="Putnam N."/>
            <person name="Rash S."/>
            <person name="Saiga H."/>
            <person name="Satake M."/>
            <person name="Terry A."/>
            <person name="Yamada L."/>
            <person name="Wang H.G."/>
            <person name="Awazu S."/>
            <person name="Azumi K."/>
            <person name="Boore J."/>
            <person name="Branno M."/>
            <person name="Chin-Bow S."/>
            <person name="DeSantis R."/>
            <person name="Doyle S."/>
            <person name="Francino P."/>
            <person name="Keys D.N."/>
            <person name="Haga S."/>
            <person name="Hayashi H."/>
            <person name="Hino K."/>
            <person name="Imai K.S."/>
            <person name="Inaba K."/>
            <person name="Kano S."/>
            <person name="Kobayashi K."/>
            <person name="Kobayashi M."/>
            <person name="Lee B.I."/>
            <person name="Makabe K.W."/>
            <person name="Manohar C."/>
            <person name="Matassi G."/>
            <person name="Medina M."/>
            <person name="Mochizuki Y."/>
            <person name="Mount S."/>
            <person name="Morishita T."/>
            <person name="Miura S."/>
            <person name="Nakayama A."/>
            <person name="Nishizaka S."/>
            <person name="Nomoto H."/>
            <person name="Ohta F."/>
            <person name="Oishi K."/>
            <person name="Rigoutsos I."/>
            <person name="Sano M."/>
            <person name="Sasaki A."/>
            <person name="Sasakura Y."/>
            <person name="Shoguchi E."/>
            <person name="Shin-i T."/>
            <person name="Spagnuolo A."/>
            <person name="Stainier D."/>
            <person name="Suzuki M.M."/>
            <person name="Tassy O."/>
            <person name="Takatori N."/>
            <person name="Tokuoka M."/>
            <person name="Yagi K."/>
            <person name="Yoshizaki F."/>
            <person name="Wada S."/>
            <person name="Zhang C."/>
            <person name="Hyatt P.D."/>
            <person name="Larimer F."/>
            <person name="Detter C."/>
            <person name="Doggett N."/>
            <person name="Glavina T."/>
            <person name="Hawkins T."/>
            <person name="Richardson P."/>
            <person name="Lucas S."/>
            <person name="Kohara Y."/>
            <person name="Levine M."/>
            <person name="Satoh N."/>
            <person name="Rokhsar D.S."/>
        </authorList>
    </citation>
    <scope>NUCLEOTIDE SEQUENCE [LARGE SCALE GENOMIC DNA]</scope>
</reference>
<dbReference type="InParanoid" id="F7B7S8"/>
<keyword evidence="3 6" id="KW-0479">Metal-binding</keyword>
<dbReference type="InterPro" id="IPR036398">
    <property type="entry name" value="CA_dom_sf"/>
</dbReference>
<dbReference type="GeneTree" id="ENSGT00940000167899"/>
<evidence type="ECO:0000313" key="9">
    <source>
        <dbReference type="Proteomes" id="UP000008144"/>
    </source>
</evidence>
<dbReference type="HOGENOM" id="CLU_039326_1_2_1"/>
<keyword evidence="6" id="KW-0456">Lyase</keyword>
<dbReference type="GO" id="GO:0004089">
    <property type="term" value="F:carbonate dehydratase activity"/>
    <property type="evidence" value="ECO:0000318"/>
    <property type="project" value="GO_Central"/>
</dbReference>
<dbReference type="Proteomes" id="UP000008144">
    <property type="component" value="Chromosome 13"/>
</dbReference>
<dbReference type="Gene3D" id="3.10.200.10">
    <property type="entry name" value="Alpha carbonic anhydrase"/>
    <property type="match status" value="1"/>
</dbReference>
<reference evidence="8" key="3">
    <citation type="submission" date="2025-08" db="UniProtKB">
        <authorList>
            <consortium name="Ensembl"/>
        </authorList>
    </citation>
    <scope>IDENTIFICATION</scope>
</reference>
<feature type="chain" id="PRO_5025086613" description="Carbonic anhydrase" evidence="6">
    <location>
        <begin position="18"/>
        <end position="305"/>
    </location>
</feature>
<gene>
    <name evidence="8" type="primary">LOC100177506</name>
</gene>
<keyword evidence="4 6" id="KW-0862">Zinc</keyword>
<comment type="similarity">
    <text evidence="1 6">Belongs to the alpha-carbonic anhydrase family.</text>
</comment>
<dbReference type="STRING" id="7719.ENSCINP00000003284"/>
<comment type="cofactor">
    <cofactor evidence="6">
        <name>Zn(2+)</name>
        <dbReference type="ChEBI" id="CHEBI:29105"/>
    </cofactor>
</comment>
<dbReference type="InterPro" id="IPR001148">
    <property type="entry name" value="CA_dom"/>
</dbReference>
<dbReference type="PANTHER" id="PTHR18952">
    <property type="entry name" value="CARBONIC ANHYDRASE"/>
    <property type="match status" value="1"/>
</dbReference>
<keyword evidence="9" id="KW-1185">Reference proteome</keyword>
<evidence type="ECO:0000313" key="8">
    <source>
        <dbReference type="Ensembl" id="ENSCINP00000003284.3"/>
    </source>
</evidence>
<evidence type="ECO:0000256" key="6">
    <source>
        <dbReference type="RuleBase" id="RU367011"/>
    </source>
</evidence>
<dbReference type="InterPro" id="IPR023561">
    <property type="entry name" value="Carbonic_anhydrase_a-class"/>
</dbReference>
<evidence type="ECO:0000256" key="4">
    <source>
        <dbReference type="ARBA" id="ARBA00022833"/>
    </source>
</evidence>
<evidence type="ECO:0000256" key="2">
    <source>
        <dbReference type="ARBA" id="ARBA00012925"/>
    </source>
</evidence>
<protein>
    <recommendedName>
        <fullName evidence="2 6">Carbonic anhydrase</fullName>
        <ecNumber evidence="2 6">4.2.1.1</ecNumber>
    </recommendedName>
</protein>
<dbReference type="FunFam" id="3.10.200.10:FF:000003">
    <property type="entry name" value="Carbonic anhydrase 12"/>
    <property type="match status" value="1"/>
</dbReference>
<dbReference type="EMBL" id="EAAA01001126">
    <property type="status" value="NOT_ANNOTATED_CDS"/>
    <property type="molecule type" value="Genomic_DNA"/>
</dbReference>
<dbReference type="PROSITE" id="PS51144">
    <property type="entry name" value="ALPHA_CA_2"/>
    <property type="match status" value="1"/>
</dbReference>
<dbReference type="Ensembl" id="ENSCINT00000003284.3">
    <property type="protein sequence ID" value="ENSCINP00000003284.3"/>
    <property type="gene ID" value="ENSCING00000014543.2"/>
</dbReference>
<keyword evidence="6" id="KW-0732">Signal</keyword>
<dbReference type="SMART" id="SM01057">
    <property type="entry name" value="Carb_anhydrase"/>
    <property type="match status" value="1"/>
</dbReference>
<dbReference type="Pfam" id="PF00194">
    <property type="entry name" value="Carb_anhydrase"/>
    <property type="match status" value="1"/>
</dbReference>
<reference evidence="8" key="2">
    <citation type="journal article" date="2008" name="Genome Biol.">
        <title>Improved genome assembly and evidence-based global gene model set for the chordate Ciona intestinalis: new insight into intron and operon populations.</title>
        <authorList>
            <person name="Satou Y."/>
            <person name="Mineta K."/>
            <person name="Ogasawara M."/>
            <person name="Sasakura Y."/>
            <person name="Shoguchi E."/>
            <person name="Ueno K."/>
            <person name="Yamada L."/>
            <person name="Matsumoto J."/>
            <person name="Wasserscheid J."/>
            <person name="Dewar K."/>
            <person name="Wiley G.B."/>
            <person name="Macmil S.L."/>
            <person name="Roe B.A."/>
            <person name="Zeller R.W."/>
            <person name="Hastings K.E."/>
            <person name="Lemaire P."/>
            <person name="Lindquist E."/>
            <person name="Endo T."/>
            <person name="Hotta K."/>
            <person name="Inaba K."/>
        </authorList>
    </citation>
    <scope>NUCLEOTIDE SEQUENCE [LARGE SCALE GENOMIC DNA]</scope>
    <source>
        <strain evidence="8">wild type</strain>
    </source>
</reference>
<dbReference type="InterPro" id="IPR018338">
    <property type="entry name" value="Carbonic_anhydrase_a-class_CS"/>
</dbReference>
<evidence type="ECO:0000256" key="3">
    <source>
        <dbReference type="ARBA" id="ARBA00022723"/>
    </source>
</evidence>
<comment type="function">
    <text evidence="6">Reversible hydration of carbon dioxide.</text>
</comment>
<dbReference type="PROSITE" id="PS00162">
    <property type="entry name" value="ALPHA_CA_1"/>
    <property type="match status" value="1"/>
</dbReference>
<dbReference type="EC" id="4.2.1.1" evidence="2 6"/>
<proteinExistence type="inferred from homology"/>
<dbReference type="GO" id="GO:0005737">
    <property type="term" value="C:cytoplasm"/>
    <property type="evidence" value="ECO:0000318"/>
    <property type="project" value="GO_Central"/>
</dbReference>
<evidence type="ECO:0000259" key="7">
    <source>
        <dbReference type="PROSITE" id="PS51144"/>
    </source>
</evidence>
<organism evidence="8 9">
    <name type="scientific">Ciona intestinalis</name>
    <name type="common">Transparent sea squirt</name>
    <name type="synonym">Ascidia intestinalis</name>
    <dbReference type="NCBI Taxonomy" id="7719"/>
    <lineage>
        <taxon>Eukaryota</taxon>
        <taxon>Metazoa</taxon>
        <taxon>Chordata</taxon>
        <taxon>Tunicata</taxon>
        <taxon>Ascidiacea</taxon>
        <taxon>Phlebobranchia</taxon>
        <taxon>Cionidae</taxon>
        <taxon>Ciona</taxon>
    </lineage>
</organism>